<keyword evidence="9" id="KW-0961">Cell wall biogenesis/degradation</keyword>
<evidence type="ECO:0000256" key="10">
    <source>
        <dbReference type="ARBA" id="ARBA00093448"/>
    </source>
</evidence>
<proteinExistence type="inferred from homology"/>
<protein>
    <recommendedName>
        <fullName evidence="11">Murein endopeptidase K</fullName>
    </recommendedName>
</protein>
<dbReference type="PANTHER" id="PTHR37425">
    <property type="match status" value="1"/>
</dbReference>
<comment type="caution">
    <text evidence="13">The sequence shown here is derived from an EMBL/GenBank/DDBJ whole genome shotgun (WGS) entry which is preliminary data.</text>
</comment>
<dbReference type="GO" id="GO:0006508">
    <property type="term" value="P:proteolysis"/>
    <property type="evidence" value="ECO:0007669"/>
    <property type="project" value="UniProtKB-KW"/>
</dbReference>
<evidence type="ECO:0000256" key="1">
    <source>
        <dbReference type="ARBA" id="ARBA00001947"/>
    </source>
</evidence>
<evidence type="ECO:0000256" key="9">
    <source>
        <dbReference type="ARBA" id="ARBA00023316"/>
    </source>
</evidence>
<evidence type="ECO:0000313" key="13">
    <source>
        <dbReference type="EMBL" id="OIJ43850.1"/>
    </source>
</evidence>
<evidence type="ECO:0000313" key="14">
    <source>
        <dbReference type="Proteomes" id="UP000180246"/>
    </source>
</evidence>
<dbReference type="SUPFAM" id="SSF55166">
    <property type="entry name" value="Hedgehog/DD-peptidase"/>
    <property type="match status" value="1"/>
</dbReference>
<evidence type="ECO:0000256" key="2">
    <source>
        <dbReference type="ARBA" id="ARBA00004776"/>
    </source>
</evidence>
<evidence type="ECO:0000256" key="5">
    <source>
        <dbReference type="ARBA" id="ARBA00022729"/>
    </source>
</evidence>
<organism evidence="13 14">
    <name type="scientific">Massilia timonae</name>
    <dbReference type="NCBI Taxonomy" id="47229"/>
    <lineage>
        <taxon>Bacteria</taxon>
        <taxon>Pseudomonadati</taxon>
        <taxon>Pseudomonadota</taxon>
        <taxon>Betaproteobacteria</taxon>
        <taxon>Burkholderiales</taxon>
        <taxon>Oxalobacteraceae</taxon>
        <taxon>Telluria group</taxon>
        <taxon>Massilia</taxon>
    </lineage>
</organism>
<dbReference type="Gene3D" id="3.30.1380.10">
    <property type="match status" value="1"/>
</dbReference>
<evidence type="ECO:0000256" key="6">
    <source>
        <dbReference type="ARBA" id="ARBA00022801"/>
    </source>
</evidence>
<name>A0A1S2NGE5_9BURK</name>
<keyword evidence="8" id="KW-0482">Metalloprotease</keyword>
<feature type="chain" id="PRO_5010193131" description="Murein endopeptidase K" evidence="12">
    <location>
        <begin position="26"/>
        <end position="184"/>
    </location>
</feature>
<reference evidence="13 14" key="1">
    <citation type="submission" date="2014-10" db="EMBL/GenBank/DDBJ databases">
        <authorList>
            <person name="Seo M.-J."/>
            <person name="Seok Y.J."/>
            <person name="Cha I.-T."/>
        </authorList>
    </citation>
    <scope>NUCLEOTIDE SEQUENCE [LARGE SCALE GENOMIC DNA]</scope>
    <source>
        <strain evidence="13 14">NEU</strain>
    </source>
</reference>
<dbReference type="Proteomes" id="UP000180246">
    <property type="component" value="Unassembled WGS sequence"/>
</dbReference>
<keyword evidence="7" id="KW-0862">Zinc</keyword>
<evidence type="ECO:0000256" key="3">
    <source>
        <dbReference type="ARBA" id="ARBA00022670"/>
    </source>
</evidence>
<dbReference type="PANTHER" id="PTHR37425:SF1">
    <property type="entry name" value="OUTER MEMBRANE PROTEIN"/>
    <property type="match status" value="1"/>
</dbReference>
<dbReference type="GO" id="GO:0008237">
    <property type="term" value="F:metallopeptidase activity"/>
    <property type="evidence" value="ECO:0007669"/>
    <property type="project" value="UniProtKB-KW"/>
</dbReference>
<evidence type="ECO:0000256" key="11">
    <source>
        <dbReference type="ARBA" id="ARBA00093666"/>
    </source>
</evidence>
<dbReference type="GO" id="GO:0071555">
    <property type="term" value="P:cell wall organization"/>
    <property type="evidence" value="ECO:0007669"/>
    <property type="project" value="UniProtKB-KW"/>
</dbReference>
<sequence>MIQRRSFLKSSLLLASSSLALPTLAKNTSPDSSVLSGECCLRFYNTHTGEKLKSTFWAEGEFVPDALKDINKVLRDHRSGKVAEIDPQLLLLLGQLNSKLDNSKELHIISGYRAPESNAFLRSHGSGGVAKRSLHMDGKAIDIRLPGTDLRHLQKAAMSLKGGGVGYYASSQFVHMDTGRVRYW</sequence>
<comment type="cofactor">
    <cofactor evidence="1">
        <name>Zn(2+)</name>
        <dbReference type="ChEBI" id="CHEBI:29105"/>
    </cofactor>
</comment>
<dbReference type="EMBL" id="JRYB01000001">
    <property type="protein sequence ID" value="OIJ43850.1"/>
    <property type="molecule type" value="Genomic_DNA"/>
</dbReference>
<dbReference type="Pfam" id="PF05951">
    <property type="entry name" value="Peptidase_M15_2"/>
    <property type="match status" value="1"/>
</dbReference>
<comment type="similarity">
    <text evidence="10">Belongs to the peptidase M15 family.</text>
</comment>
<evidence type="ECO:0000256" key="12">
    <source>
        <dbReference type="SAM" id="SignalP"/>
    </source>
</evidence>
<gene>
    <name evidence="13" type="ORF">LO55_887</name>
</gene>
<dbReference type="InterPro" id="IPR009045">
    <property type="entry name" value="Zn_M74/Hedgehog-like"/>
</dbReference>
<keyword evidence="6" id="KW-0378">Hydrolase</keyword>
<keyword evidence="5 12" id="KW-0732">Signal</keyword>
<accession>A0A1S2NGE5</accession>
<feature type="signal peptide" evidence="12">
    <location>
        <begin position="1"/>
        <end position="25"/>
    </location>
</feature>
<evidence type="ECO:0000256" key="7">
    <source>
        <dbReference type="ARBA" id="ARBA00022833"/>
    </source>
</evidence>
<evidence type="ECO:0000256" key="8">
    <source>
        <dbReference type="ARBA" id="ARBA00023049"/>
    </source>
</evidence>
<dbReference type="GO" id="GO:0046872">
    <property type="term" value="F:metal ion binding"/>
    <property type="evidence" value="ECO:0007669"/>
    <property type="project" value="UniProtKB-KW"/>
</dbReference>
<keyword evidence="4" id="KW-0479">Metal-binding</keyword>
<comment type="pathway">
    <text evidence="2">Cell wall biogenesis; cell wall polysaccharide biosynthesis.</text>
</comment>
<dbReference type="AlphaFoldDB" id="A0A1S2NGE5"/>
<dbReference type="InterPro" id="IPR010275">
    <property type="entry name" value="MepK"/>
</dbReference>
<evidence type="ECO:0000256" key="4">
    <source>
        <dbReference type="ARBA" id="ARBA00022723"/>
    </source>
</evidence>
<keyword evidence="3" id="KW-0645">Protease</keyword>